<name>A0A286P4G3_9GAMM</name>
<dbReference type="Proteomes" id="UP000266313">
    <property type="component" value="Chromosome"/>
</dbReference>
<dbReference type="InterPro" id="IPR003787">
    <property type="entry name" value="Sulphur_relay_DsrE/F-like"/>
</dbReference>
<dbReference type="PANTHER" id="PTHR38780">
    <property type="entry name" value="PROTEIN TUSC"/>
    <property type="match status" value="1"/>
</dbReference>
<gene>
    <name evidence="2" type="ORF">sS8_5626</name>
</gene>
<dbReference type="KEGG" id="mmai:sS8_5626"/>
<keyword evidence="3" id="KW-1185">Reference proteome</keyword>
<dbReference type="InterPro" id="IPR027396">
    <property type="entry name" value="DsrEFH-like"/>
</dbReference>
<evidence type="ECO:0000313" key="3">
    <source>
        <dbReference type="Proteomes" id="UP000266313"/>
    </source>
</evidence>
<dbReference type="AlphaFoldDB" id="A0A286P4G3"/>
<evidence type="ECO:0000256" key="1">
    <source>
        <dbReference type="ARBA" id="ARBA00005996"/>
    </source>
</evidence>
<proteinExistence type="inferred from homology"/>
<dbReference type="EMBL" id="AP017928">
    <property type="protein sequence ID" value="BBA37543.1"/>
    <property type="molecule type" value="Genomic_DNA"/>
</dbReference>
<dbReference type="InterPro" id="IPR017462">
    <property type="entry name" value="Sulphur_relay_TusC/DsrF"/>
</dbReference>
<organism evidence="2 3">
    <name type="scientific">Methylocaldum marinum</name>
    <dbReference type="NCBI Taxonomy" id="1432792"/>
    <lineage>
        <taxon>Bacteria</taxon>
        <taxon>Pseudomonadati</taxon>
        <taxon>Pseudomonadota</taxon>
        <taxon>Gammaproteobacteria</taxon>
        <taxon>Methylococcales</taxon>
        <taxon>Methylococcaceae</taxon>
        <taxon>Methylocaldum</taxon>
    </lineage>
</organism>
<reference evidence="2 3" key="1">
    <citation type="submission" date="2016-12" db="EMBL/GenBank/DDBJ databases">
        <title>Genome sequencing of Methylocaldum marinum.</title>
        <authorList>
            <person name="Takeuchi M."/>
            <person name="Kamagata Y."/>
            <person name="Hiraoka S."/>
            <person name="Oshima K."/>
            <person name="Hattori M."/>
            <person name="Iwasaki W."/>
        </authorList>
    </citation>
    <scope>NUCLEOTIDE SEQUENCE [LARGE SCALE GENOMIC DNA]</scope>
    <source>
        <strain evidence="2 3">S8</strain>
    </source>
</reference>
<dbReference type="NCBIfam" id="TIGR03010">
    <property type="entry name" value="sulf_tusC_dsrF"/>
    <property type="match status" value="1"/>
</dbReference>
<sequence length="119" mass="13352">MQKKFLFVMRSAPRDGARVRESLDMAMTAAAFDQTVRLLMLDDGVFLLKRGQRAEPSGPKPVAPLFEALALYDVEDVWVERESLRGRHLTTDDLVIPVRVVDRTEIAGLTAEHDIVISC</sequence>
<dbReference type="Gene3D" id="3.40.1260.10">
    <property type="entry name" value="DsrEFH-like"/>
    <property type="match status" value="1"/>
</dbReference>
<evidence type="ECO:0000313" key="2">
    <source>
        <dbReference type="EMBL" id="BBA37543.1"/>
    </source>
</evidence>
<protein>
    <submittedName>
        <fullName evidence="2">Sulfur relay protein TusC/DsrF</fullName>
    </submittedName>
</protein>
<dbReference type="Pfam" id="PF02635">
    <property type="entry name" value="DsrE"/>
    <property type="match status" value="1"/>
</dbReference>
<dbReference type="OrthoDB" id="9789418at2"/>
<dbReference type="NCBIfam" id="NF001238">
    <property type="entry name" value="PRK00211.1"/>
    <property type="match status" value="1"/>
</dbReference>
<dbReference type="SUPFAM" id="SSF75169">
    <property type="entry name" value="DsrEFH-like"/>
    <property type="match status" value="1"/>
</dbReference>
<dbReference type="PANTHER" id="PTHR38780:SF1">
    <property type="entry name" value="PROTEIN TUSC"/>
    <property type="match status" value="1"/>
</dbReference>
<comment type="similarity">
    <text evidence="1">Belongs to the DsrF/TusC family.</text>
</comment>
<accession>A0A286P4G3</accession>